<dbReference type="PANTHER" id="PTHR38690">
    <property type="entry name" value="PROTEASE-RELATED"/>
    <property type="match status" value="1"/>
</dbReference>
<organism evidence="2 3">
    <name type="scientific">Pluralibacter gergoviae</name>
    <name type="common">Enterobacter gergoviae</name>
    <dbReference type="NCBI Taxonomy" id="61647"/>
    <lineage>
        <taxon>Bacteria</taxon>
        <taxon>Pseudomonadati</taxon>
        <taxon>Pseudomonadota</taxon>
        <taxon>Gammaproteobacteria</taxon>
        <taxon>Enterobacterales</taxon>
        <taxon>Enterobacteriaceae</taxon>
        <taxon>Pluralibacter</taxon>
    </lineage>
</organism>
<evidence type="ECO:0000259" key="1">
    <source>
        <dbReference type="Pfam" id="PF13116"/>
    </source>
</evidence>
<dbReference type="InterPro" id="IPR011836">
    <property type="entry name" value="YhdP"/>
</dbReference>
<dbReference type="EMBL" id="LDZF01000010">
    <property type="protein sequence ID" value="KMK13606.1"/>
    <property type="molecule type" value="Genomic_DNA"/>
</dbReference>
<accession>A0A0J5LZJ6</accession>
<dbReference type="Proteomes" id="UP000036196">
    <property type="component" value="Unassembled WGS sequence"/>
</dbReference>
<feature type="domain" description="YhdP central" evidence="1">
    <location>
        <begin position="1"/>
        <end position="1250"/>
    </location>
</feature>
<proteinExistence type="predicted"/>
<sequence>MRRLPGILLIALATLVVIVALLVSGLRLVLPHLDKWRPQLLAQISQVAGRPVDASQLKASWQNFGPTLEIRDLKTTFEDNGQLSVKRISLAFDVWQSLLHLRPQFRELTFWQLKIHTDSTLQSNDSDDELKPDRVGDLFLRQFDHFTLRDSQLSFMSMSGQRIELAIPQLTWLNGKNRHRAEGELSLSSLTGQHGVMKVRMDMRDSGGLLNEGRVWLQADDIDVKPWLNKWTQDNVALTSARFSLEGWLTLDKSDITSGDVWLKKGGAGWQGANRQQHTLSVDNLTTHVSREGDGWAFHIPDTRIAIDGQRWPRGALAMAWFPGKEKDDGEVRIRASNLELGGLAGLLPIAEKISPSLGDIWQTTQPHGKIDMLALDIPLQAADKTRFKAAWSDLAWKQWKLLPGAEHFSGEAEGSAGNGILRVSMQNAVMPYETVFRAPLEISKGVATLNWVQNEKGFMLDGRDIDVQAKAVRARGGFRWLQPEGDAPWLGILAGISTDDGGQAWRYFPENLMGKDLVDYLSGAIQGGQADSATLVYSGNPHLFPYKHNEGQFQVWVPLHNATFAFQPGWPALTNLNIDLNFLNDGLWMQADKVALGGVTASDLHAAIPDYSKHKLIIDSDIRGPGKAVGPYFQQTPLKKSLGATLDELQLDGDVSARLHLDIPLNGEQVLAKGDVKLANNSLFIKPLNSTLENLSGGFTFENGNLQSGPLSASWFHQPLNVDFSTREGDKAYQVAVNLNGNWQPAKTGLLPQQINDAITGSVPWQGKVGIDLPYKGSTRYKVDIAGDLKNISSRLPAPVSKAAGDPLPVKVNVSGGLDRFDLTGSVGDKNHLNSRWRLDKKLVLDRGIWTSDSRTLPPLPDSAGLELNLPAMDGMEWLALFRKGAGDDISATTSFPGKITLRTPALSMGGQQWNNLSIVSEPVIGGTKVEAQSREINGSLTMRDSGPWLAAISYLYYNPSSSSSSTGSAEGGSNPFGASSGIDFKGWPNLQLRCAECWLWGQKYGRINGDFTIKGDTLSLSNGLVDTGFARLTTSGEWVNAPGGERSALKGKLSGKKIDTAVSFFGLDSPIRDSSFDVDYDLHWRAAPWTPDVTSLNGIIKTHFGKGEFTDISTGHTGQLLRLVSFDALLRKLRFDFSDTFSEGFYYDSVHSTAWIKDGKLHTDDTLVDGLEADIGLKGSVDLVQRRVDMEAIVAPEISTTVGVATAFVINPIVGAAVFAASKVLGPLWNKVSILRYRITGPIDQPQINEVLRQARSDKTQ</sequence>
<protein>
    <recommendedName>
        <fullName evidence="1">YhdP central domain-containing protein</fullName>
    </recommendedName>
</protein>
<reference evidence="2 3" key="1">
    <citation type="submission" date="2015-05" db="EMBL/GenBank/DDBJ databases">
        <title>Genome sequences of Pluralibacter gergoviae.</title>
        <authorList>
            <person name="Greninger A.L."/>
            <person name="Miller S."/>
        </authorList>
    </citation>
    <scope>NUCLEOTIDE SEQUENCE [LARGE SCALE GENOMIC DNA]</scope>
    <source>
        <strain evidence="2 3">JS81F13</strain>
    </source>
</reference>
<dbReference type="NCBIfam" id="NF008148">
    <property type="entry name" value="PRK10899.1"/>
    <property type="match status" value="1"/>
</dbReference>
<dbReference type="Pfam" id="PF13116">
    <property type="entry name" value="YhdP"/>
    <property type="match status" value="1"/>
</dbReference>
<name>A0A0J5LZJ6_PLUGE</name>
<comment type="caution">
    <text evidence="2">The sequence shown here is derived from an EMBL/GenBank/DDBJ whole genome shotgun (WGS) entry which is preliminary data.</text>
</comment>
<dbReference type="RefSeq" id="WP_048278990.1">
    <property type="nucleotide sequence ID" value="NZ_LDZF01000010.1"/>
</dbReference>
<evidence type="ECO:0000313" key="2">
    <source>
        <dbReference type="EMBL" id="KMK13606.1"/>
    </source>
</evidence>
<dbReference type="eggNOG" id="COG3164">
    <property type="taxonomic scope" value="Bacteria"/>
</dbReference>
<dbReference type="NCBIfam" id="TIGR02099">
    <property type="entry name" value="YhdP family protein"/>
    <property type="match status" value="1"/>
</dbReference>
<dbReference type="AlphaFoldDB" id="A0A0J5LZJ6"/>
<dbReference type="InterPro" id="IPR025263">
    <property type="entry name" value="YhdP_central"/>
</dbReference>
<dbReference type="PATRIC" id="fig|61647.15.peg.369"/>
<keyword evidence="3" id="KW-1185">Reference proteome</keyword>
<dbReference type="PANTHER" id="PTHR38690:SF1">
    <property type="entry name" value="PROTEASE"/>
    <property type="match status" value="1"/>
</dbReference>
<gene>
    <name evidence="2" type="ORF">ABW06_11245</name>
</gene>
<evidence type="ECO:0000313" key="3">
    <source>
        <dbReference type="Proteomes" id="UP000036196"/>
    </source>
</evidence>
<dbReference type="STRING" id="61647.LG71_01370"/>